<dbReference type="InterPro" id="IPR027417">
    <property type="entry name" value="P-loop_NTPase"/>
</dbReference>
<keyword evidence="4 6" id="KW-0175">Coiled coil</keyword>
<keyword evidence="9" id="KW-1185">Reference proteome</keyword>
<reference evidence="9" key="1">
    <citation type="journal article" date="2011" name="MBio">
        <title>Novel metabolic attributes of the genus Cyanothece, comprising a group of unicellular nitrogen-fixing Cyanobacteria.</title>
        <authorList>
            <person name="Bandyopadhyay A."/>
            <person name="Elvitigala T."/>
            <person name="Welsh E."/>
            <person name="Stockel J."/>
            <person name="Liberton M."/>
            <person name="Min H."/>
            <person name="Sherman L.A."/>
            <person name="Pakrasi H.B."/>
        </authorList>
    </citation>
    <scope>NUCLEOTIDE SEQUENCE [LARGE SCALE GENOMIC DNA]</scope>
    <source>
        <strain evidence="9">PCC 8801</strain>
    </source>
</reference>
<keyword evidence="3 6" id="KW-0067">ATP-binding</keyword>
<dbReference type="InterPro" id="IPR010935">
    <property type="entry name" value="SMC_hinge"/>
</dbReference>
<comment type="function">
    <text evidence="6">Required for chromosome condensation and partitioning.</text>
</comment>
<feature type="coiled-coil region" evidence="6">
    <location>
        <begin position="727"/>
        <end position="990"/>
    </location>
</feature>
<dbReference type="Proteomes" id="UP000008204">
    <property type="component" value="Chromosome"/>
</dbReference>
<evidence type="ECO:0000256" key="5">
    <source>
        <dbReference type="ARBA" id="ARBA00023125"/>
    </source>
</evidence>
<dbReference type="NCBIfam" id="TIGR02169">
    <property type="entry name" value="SMC_prok_A"/>
    <property type="match status" value="1"/>
</dbReference>
<gene>
    <name evidence="6" type="primary">smc</name>
    <name evidence="8" type="ordered locus">PCC8801_1464</name>
</gene>
<dbReference type="eggNOG" id="COG1196">
    <property type="taxonomic scope" value="Bacteria"/>
</dbReference>
<dbReference type="Gene3D" id="3.30.70.1620">
    <property type="match status" value="1"/>
</dbReference>
<dbReference type="GO" id="GO:0006260">
    <property type="term" value="P:DNA replication"/>
    <property type="evidence" value="ECO:0007669"/>
    <property type="project" value="UniProtKB-UniRule"/>
</dbReference>
<proteinExistence type="inferred from homology"/>
<feature type="coiled-coil region" evidence="6">
    <location>
        <begin position="285"/>
        <end position="397"/>
    </location>
</feature>
<dbReference type="InterPro" id="IPR036277">
    <property type="entry name" value="SMC_hinge_sf"/>
</dbReference>
<dbReference type="GO" id="GO:0003677">
    <property type="term" value="F:DNA binding"/>
    <property type="evidence" value="ECO:0007669"/>
    <property type="project" value="UniProtKB-UniRule"/>
</dbReference>
<dbReference type="Gene3D" id="3.40.50.300">
    <property type="entry name" value="P-loop containing nucleotide triphosphate hydrolases"/>
    <property type="match status" value="2"/>
</dbReference>
<dbReference type="Pfam" id="PF02463">
    <property type="entry name" value="SMC_N"/>
    <property type="match status" value="1"/>
</dbReference>
<comment type="similarity">
    <text evidence="6">Belongs to the SMC family.</text>
</comment>
<keyword evidence="2 6" id="KW-0547">Nucleotide-binding</keyword>
<comment type="domain">
    <text evidence="6">Contains large globular domains required for ATP hydrolysis at each terminus and a third globular domain forming a flexible hinge near the middle of the molecule. These domains are separated by coiled-coil structures.</text>
</comment>
<dbReference type="GO" id="GO:0007062">
    <property type="term" value="P:sister chromatid cohesion"/>
    <property type="evidence" value="ECO:0007669"/>
    <property type="project" value="InterPro"/>
</dbReference>
<dbReference type="GO" id="GO:0005524">
    <property type="term" value="F:ATP binding"/>
    <property type="evidence" value="ECO:0007669"/>
    <property type="project" value="UniProtKB-UniRule"/>
</dbReference>
<dbReference type="SUPFAM" id="SSF75553">
    <property type="entry name" value="Smc hinge domain"/>
    <property type="match status" value="1"/>
</dbReference>
<dbReference type="KEGG" id="cyp:PCC8801_1464"/>
<sequence length="1226" mass="140399">MVHIKRIELSHFKSFGGTTSIPFLTGFTVVSGPNGSGKSNILDALLFCLGLATSKGMRAERLPDLVNHNHSNNRKTQEASVSVTFDVSDLEDLQEFSLNSPPVTQVTVVEDNHSNGHHLPDAEETPIDNKKLVRNSEWTVTRRLRVTKGGSYSSNYYINGEACNVNELHEQLNRLRIYPEGYNVVLQGDVTRIISMNSKERRQIIDELAGVAEFDRKIEKTKETLEEVREREERCQIIQTELQRSLERLAADRIKAEKYQKLRVQVQEKQQWELVLVWKSLQQQASRLQSQITTGEQEATQLKEQLTNLSQQISQTSSELEQLNRQVKALGEDEQLTVASKLATQKAQRNQLEQRQQELLTLTQQNQKSLQETQNTIAQLEHNLTHLTQETLELDNNTIPFLIQQRDRTRQTLEMVRTQANAIAEASDAWVQEQSALSRKITAIQDTLNPQRTQQAKLNERRQQLNKTIDNETQQLQEIETELNSQHQELNTLSHQATTSTQDIQTLAEKLAATEQANSILQETQDRLIKEHREKQRQLDRLEASQQAQQEAQGTYATQLILSSDLPGVCGLVAQLGQVNPRYQLALEIAAGARLTYIVVEDDSIAAAGIELLKKAKAGRATFLPLTKIKSPKIQDNPLLRQSKGFIDLAVNLVLCKPEHSDIFAYVLGNTVVFETLNDARSHLGQQRIVTLEGDILETSGAMTGGSQPKRSNIRFGTVTRGESEELKAIKQRLADLDNLLARNEEKLAQKYVEIKELSRSLTELRQSEREHQLKRQQFEKEIKRLSEQKEKISLQLATHRQELEIVTSQLTILEAEIPVLESQLKTEQQRLEELEQSQTNSEWQEIQTLIKTQENSLQEREQELRKEEERLKDLDNQCQRFREKITEGKQRIETDKSQAINLKKEGSEIETKLVEIKQKIEELESLLEQLNIKLGQTKKDRDRKEETLQSLQKNQQQKAWQLEKLETTQQERKEALITLEEQLESQQNELPEPLPEVPLLAEIDLETTDLTPHIEQLQKEIRNGQKRLEAMEPVNMLALEEHEKTQERLNELTEKLTTLESERTELLLRIENFTTLRFRSFKEAFDAVNENFKTIFATLSDGDGYLQLENEENPFEGGLNLVAHPKGKPVQRLSSMSGGEKSLTALSFIFSLQRYRPSPFYAFDEVDMFLDGANVERLSKMIQQQAKQAQFIVVSLRRPMIEASERTIGVTQARGAYTQVLGIKL</sequence>
<accession>B7K4Q6</accession>
<feature type="binding site" evidence="6">
    <location>
        <begin position="33"/>
        <end position="40"/>
    </location>
    <ligand>
        <name>ATP</name>
        <dbReference type="ChEBI" id="CHEBI:30616"/>
    </ligand>
</feature>
<dbReference type="PIRSF" id="PIRSF005719">
    <property type="entry name" value="SMC"/>
    <property type="match status" value="1"/>
</dbReference>
<dbReference type="STRING" id="41431.PCC8801_1464"/>
<dbReference type="RefSeq" id="WP_012594794.1">
    <property type="nucleotide sequence ID" value="NC_011726.1"/>
</dbReference>
<name>B7K4Q6_RIPO1</name>
<dbReference type="InterPro" id="IPR011890">
    <property type="entry name" value="SMC_prok"/>
</dbReference>
<feature type="domain" description="SMC hinge" evidence="7">
    <location>
        <begin position="567"/>
        <end position="684"/>
    </location>
</feature>
<dbReference type="SMART" id="SM00968">
    <property type="entry name" value="SMC_hinge"/>
    <property type="match status" value="1"/>
</dbReference>
<comment type="subcellular location">
    <subcellularLocation>
        <location evidence="6">Cytoplasm</location>
    </subcellularLocation>
</comment>
<evidence type="ECO:0000256" key="1">
    <source>
        <dbReference type="ARBA" id="ARBA00022490"/>
    </source>
</evidence>
<dbReference type="AlphaFoldDB" id="B7K4Q6"/>
<dbReference type="GO" id="GO:0007059">
    <property type="term" value="P:chromosome segregation"/>
    <property type="evidence" value="ECO:0007669"/>
    <property type="project" value="UniProtKB-UniRule"/>
</dbReference>
<dbReference type="GO" id="GO:0016887">
    <property type="term" value="F:ATP hydrolysis activity"/>
    <property type="evidence" value="ECO:0007669"/>
    <property type="project" value="InterPro"/>
</dbReference>
<organism evidence="8 9">
    <name type="scientific">Rippkaea orientalis (strain PCC 8801 / RF-1)</name>
    <name type="common">Cyanothece sp. (strain PCC 8801)</name>
    <dbReference type="NCBI Taxonomy" id="41431"/>
    <lineage>
        <taxon>Bacteria</taxon>
        <taxon>Bacillati</taxon>
        <taxon>Cyanobacteriota</taxon>
        <taxon>Cyanophyceae</taxon>
        <taxon>Oscillatoriophycideae</taxon>
        <taxon>Chroococcales</taxon>
        <taxon>Aphanothecaceae</taxon>
        <taxon>Rippkaea</taxon>
        <taxon>Rippkaea orientalis</taxon>
    </lineage>
</organism>
<keyword evidence="1 6" id="KW-0963">Cytoplasm</keyword>
<dbReference type="GO" id="GO:0030261">
    <property type="term" value="P:chromosome condensation"/>
    <property type="evidence" value="ECO:0007669"/>
    <property type="project" value="InterPro"/>
</dbReference>
<feature type="coiled-coil region" evidence="6">
    <location>
        <begin position="1036"/>
        <end position="1070"/>
    </location>
</feature>
<dbReference type="OrthoDB" id="9808768at2"/>
<dbReference type="SUPFAM" id="SSF52540">
    <property type="entry name" value="P-loop containing nucleoside triphosphate hydrolases"/>
    <property type="match status" value="1"/>
</dbReference>
<protein>
    <recommendedName>
        <fullName evidence="6">Chromosome partition protein Smc</fullName>
    </recommendedName>
</protein>
<dbReference type="Gene3D" id="1.20.1060.20">
    <property type="match status" value="1"/>
</dbReference>
<dbReference type="GO" id="GO:0005694">
    <property type="term" value="C:chromosome"/>
    <property type="evidence" value="ECO:0007669"/>
    <property type="project" value="InterPro"/>
</dbReference>
<dbReference type="GO" id="GO:0005737">
    <property type="term" value="C:cytoplasm"/>
    <property type="evidence" value="ECO:0007669"/>
    <property type="project" value="UniProtKB-SubCell"/>
</dbReference>
<dbReference type="PANTHER" id="PTHR18937">
    <property type="entry name" value="STRUCTURAL MAINTENANCE OF CHROMOSOMES SMC FAMILY MEMBER"/>
    <property type="match status" value="1"/>
</dbReference>
<evidence type="ECO:0000256" key="4">
    <source>
        <dbReference type="ARBA" id="ARBA00023054"/>
    </source>
</evidence>
<feature type="coiled-coil region" evidence="6">
    <location>
        <begin position="455"/>
        <end position="552"/>
    </location>
</feature>
<dbReference type="HOGENOM" id="CLU_001042_2_2_3"/>
<dbReference type="HAMAP" id="MF_01894">
    <property type="entry name" value="Smc_prok"/>
    <property type="match status" value="1"/>
</dbReference>
<dbReference type="InterPro" id="IPR003395">
    <property type="entry name" value="RecF/RecN/SMC_N"/>
</dbReference>
<comment type="subunit">
    <text evidence="6">Homodimer.</text>
</comment>
<keyword evidence="5 6" id="KW-0238">DNA-binding</keyword>
<evidence type="ECO:0000256" key="2">
    <source>
        <dbReference type="ARBA" id="ARBA00022741"/>
    </source>
</evidence>
<dbReference type="EMBL" id="CP001287">
    <property type="protein sequence ID" value="ACK65521.1"/>
    <property type="molecule type" value="Genomic_DNA"/>
</dbReference>
<dbReference type="InterPro" id="IPR024704">
    <property type="entry name" value="SMC"/>
</dbReference>
<evidence type="ECO:0000256" key="6">
    <source>
        <dbReference type="HAMAP-Rule" id="MF_01894"/>
    </source>
</evidence>
<evidence type="ECO:0000313" key="9">
    <source>
        <dbReference type="Proteomes" id="UP000008204"/>
    </source>
</evidence>
<dbReference type="Pfam" id="PF06470">
    <property type="entry name" value="SMC_hinge"/>
    <property type="match status" value="1"/>
</dbReference>
<evidence type="ECO:0000256" key="3">
    <source>
        <dbReference type="ARBA" id="ARBA00022840"/>
    </source>
</evidence>
<evidence type="ECO:0000259" key="7">
    <source>
        <dbReference type="SMART" id="SM00968"/>
    </source>
</evidence>
<evidence type="ECO:0000313" key="8">
    <source>
        <dbReference type="EMBL" id="ACK65521.1"/>
    </source>
</evidence>